<feature type="coiled-coil region" evidence="1">
    <location>
        <begin position="47"/>
        <end position="74"/>
    </location>
</feature>
<evidence type="ECO:0000256" key="2">
    <source>
        <dbReference type="SAM" id="SignalP"/>
    </source>
</evidence>
<reference evidence="3" key="1">
    <citation type="journal article" date="2020" name="mSystems">
        <title>Genome- and Community-Level Interaction Insights into Carbon Utilization and Element Cycling Functions of Hydrothermarchaeota in Hydrothermal Sediment.</title>
        <authorList>
            <person name="Zhou Z."/>
            <person name="Liu Y."/>
            <person name="Xu W."/>
            <person name="Pan J."/>
            <person name="Luo Z.H."/>
            <person name="Li M."/>
        </authorList>
    </citation>
    <scope>NUCLEOTIDE SEQUENCE [LARGE SCALE GENOMIC DNA]</scope>
    <source>
        <strain evidence="3">SpSt-776</strain>
    </source>
</reference>
<accession>A0A7C3WSM4</accession>
<evidence type="ECO:0000256" key="1">
    <source>
        <dbReference type="SAM" id="Coils"/>
    </source>
</evidence>
<comment type="caution">
    <text evidence="3">The sequence shown here is derived from an EMBL/GenBank/DDBJ whole genome shotgun (WGS) entry which is preliminary data.</text>
</comment>
<organism evidence="3">
    <name type="scientific">Desulfobacca acetoxidans</name>
    <dbReference type="NCBI Taxonomy" id="60893"/>
    <lineage>
        <taxon>Bacteria</taxon>
        <taxon>Pseudomonadati</taxon>
        <taxon>Thermodesulfobacteriota</taxon>
        <taxon>Desulfobaccia</taxon>
        <taxon>Desulfobaccales</taxon>
        <taxon>Desulfobaccaceae</taxon>
        <taxon>Desulfobacca</taxon>
    </lineage>
</organism>
<gene>
    <name evidence="3" type="ORF">ENV62_09715</name>
</gene>
<evidence type="ECO:0008006" key="4">
    <source>
        <dbReference type="Google" id="ProtNLM"/>
    </source>
</evidence>
<dbReference type="AlphaFoldDB" id="A0A7C3WSM4"/>
<protein>
    <recommendedName>
        <fullName evidence="4">DUF3251 domain-containing protein</fullName>
    </recommendedName>
</protein>
<dbReference type="EMBL" id="DTHB01000053">
    <property type="protein sequence ID" value="HGB15495.1"/>
    <property type="molecule type" value="Genomic_DNA"/>
</dbReference>
<name>A0A7C3WSM4_9BACT</name>
<dbReference type="PROSITE" id="PS51257">
    <property type="entry name" value="PROKAR_LIPOPROTEIN"/>
    <property type="match status" value="1"/>
</dbReference>
<keyword evidence="2" id="KW-0732">Signal</keyword>
<keyword evidence="1" id="KW-0175">Coiled coil</keyword>
<evidence type="ECO:0000313" key="3">
    <source>
        <dbReference type="EMBL" id="HGB15495.1"/>
    </source>
</evidence>
<proteinExistence type="predicted"/>
<feature type="signal peptide" evidence="2">
    <location>
        <begin position="1"/>
        <end position="37"/>
    </location>
</feature>
<sequence length="194" mass="21112">MFKACQSARPKEKISVLVCRWGMVLAVLVAVSACAPAKPDPEMQKDIQAMKAEIAALKEKLSQVEASQKEILETLKGIKAPKEPAGLIPAPSPPAQAPLTVEQLLKDKDRLVNTRVTVKGEPGPILIHKKILYLQSPQGMVEVFFGNLADKKQLERLTAQAVEQPLTVTGLLTVSPGRGKEPMRLQIMAESVDF</sequence>
<feature type="chain" id="PRO_5027796836" description="DUF3251 domain-containing protein" evidence="2">
    <location>
        <begin position="38"/>
        <end position="194"/>
    </location>
</feature>